<protein>
    <recommendedName>
        <fullName evidence="4">PDZ domain-containing protein</fullName>
    </recommendedName>
</protein>
<evidence type="ECO:0000256" key="2">
    <source>
        <dbReference type="ARBA" id="ARBA00022801"/>
    </source>
</evidence>
<feature type="chain" id="PRO_5037620372" description="PDZ domain-containing protein" evidence="3">
    <location>
        <begin position="21"/>
        <end position="500"/>
    </location>
</feature>
<feature type="domain" description="PDZ" evidence="4">
    <location>
        <begin position="408"/>
        <end position="454"/>
    </location>
</feature>
<dbReference type="Proteomes" id="UP000779900">
    <property type="component" value="Unassembled WGS sequence"/>
</dbReference>
<organism evidence="5 6">
    <name type="scientific">candidate division WOR-3 bacterium</name>
    <dbReference type="NCBI Taxonomy" id="2052148"/>
    <lineage>
        <taxon>Bacteria</taxon>
        <taxon>Bacteria division WOR-3</taxon>
    </lineage>
</organism>
<dbReference type="InterPro" id="IPR001478">
    <property type="entry name" value="PDZ"/>
</dbReference>
<evidence type="ECO:0000259" key="4">
    <source>
        <dbReference type="PROSITE" id="PS50106"/>
    </source>
</evidence>
<dbReference type="SUPFAM" id="SSF50494">
    <property type="entry name" value="Trypsin-like serine proteases"/>
    <property type="match status" value="1"/>
</dbReference>
<dbReference type="InterPro" id="IPR001940">
    <property type="entry name" value="Peptidase_S1C"/>
</dbReference>
<sequence>MKTIVAAAFTVLLLSSASGMTPVEIKRAYGDAVVLITTYSAAEDAVGLGSGFIVDPSGVIVTCYHVIKGACPAVVRLLNGASFQDIWVLGCDSAKDVAVVKVKGRNLPSVKLARSEDIEVGESVIAIGNPRGLENTISDGLLSGVRELDSLNLLQISAPISPGSSGGPVFNSSGRVVGIASSTLTESQNLNFCVPIRYARPFIDLKPVLTLEDFARGIRQYTSCGAKPGSTPGLEQYLRDCVVPLCGIFSASVEYWAGLRLAKDAGADGAAGVLSFHLSFVQEKASRARKQLEALSPPDHALAVAQAGVADAARDLAEGADMMARALPGNVGYALDAGAAKIAEASRIDNLMPHIEAFARAYVVTPRAANDTTTRLPSAFDKLPAAFAIAAIRQMRDDSSRVVPHGIMDRAAASSLGFDTDPWQPGIMVLAVADGSPAKQAGIRKGDVLLGASNGKWEFRNLWDLYRFKASQPIGESFMLDVVRDNRTFQVPTALRRYKS</sequence>
<reference evidence="5" key="1">
    <citation type="submission" date="2019-03" db="EMBL/GenBank/DDBJ databases">
        <title>Lake Tanganyika Metagenome-Assembled Genomes (MAGs).</title>
        <authorList>
            <person name="Tran P."/>
        </authorList>
    </citation>
    <scope>NUCLEOTIDE SEQUENCE</scope>
    <source>
        <strain evidence="5">K_DeepCast_150m_m2_040</strain>
    </source>
</reference>
<dbReference type="GO" id="GO:0004252">
    <property type="term" value="F:serine-type endopeptidase activity"/>
    <property type="evidence" value="ECO:0007669"/>
    <property type="project" value="InterPro"/>
</dbReference>
<gene>
    <name evidence="5" type="ORF">FJY68_14035</name>
</gene>
<dbReference type="AlphaFoldDB" id="A0A937XJ43"/>
<dbReference type="PANTHER" id="PTHR43343:SF3">
    <property type="entry name" value="PROTEASE DO-LIKE 8, CHLOROPLASTIC"/>
    <property type="match status" value="1"/>
</dbReference>
<evidence type="ECO:0000313" key="6">
    <source>
        <dbReference type="Proteomes" id="UP000779900"/>
    </source>
</evidence>
<dbReference type="PRINTS" id="PR00834">
    <property type="entry name" value="PROTEASES2C"/>
</dbReference>
<dbReference type="InterPro" id="IPR051201">
    <property type="entry name" value="Chloro_Bact_Ser_Proteases"/>
</dbReference>
<accession>A0A937XJ43</accession>
<dbReference type="Pfam" id="PF13180">
    <property type="entry name" value="PDZ_2"/>
    <property type="match status" value="1"/>
</dbReference>
<dbReference type="InterPro" id="IPR009003">
    <property type="entry name" value="Peptidase_S1_PA"/>
</dbReference>
<dbReference type="Gene3D" id="2.30.42.10">
    <property type="match status" value="1"/>
</dbReference>
<dbReference type="EMBL" id="VGIR01000181">
    <property type="protein sequence ID" value="MBM3332941.1"/>
    <property type="molecule type" value="Genomic_DNA"/>
</dbReference>
<keyword evidence="1" id="KW-0645">Protease</keyword>
<evidence type="ECO:0000256" key="3">
    <source>
        <dbReference type="SAM" id="SignalP"/>
    </source>
</evidence>
<keyword evidence="3" id="KW-0732">Signal</keyword>
<dbReference type="Gene3D" id="2.40.10.120">
    <property type="match status" value="1"/>
</dbReference>
<proteinExistence type="predicted"/>
<dbReference type="SUPFAM" id="SSF50156">
    <property type="entry name" value="PDZ domain-like"/>
    <property type="match status" value="1"/>
</dbReference>
<dbReference type="InterPro" id="IPR036034">
    <property type="entry name" value="PDZ_sf"/>
</dbReference>
<dbReference type="PANTHER" id="PTHR43343">
    <property type="entry name" value="PEPTIDASE S12"/>
    <property type="match status" value="1"/>
</dbReference>
<dbReference type="Pfam" id="PF13365">
    <property type="entry name" value="Trypsin_2"/>
    <property type="match status" value="1"/>
</dbReference>
<feature type="signal peptide" evidence="3">
    <location>
        <begin position="1"/>
        <end position="20"/>
    </location>
</feature>
<evidence type="ECO:0000313" key="5">
    <source>
        <dbReference type="EMBL" id="MBM3332941.1"/>
    </source>
</evidence>
<dbReference type="GO" id="GO:0006508">
    <property type="term" value="P:proteolysis"/>
    <property type="evidence" value="ECO:0007669"/>
    <property type="project" value="UniProtKB-KW"/>
</dbReference>
<comment type="caution">
    <text evidence="5">The sequence shown here is derived from an EMBL/GenBank/DDBJ whole genome shotgun (WGS) entry which is preliminary data.</text>
</comment>
<keyword evidence="2" id="KW-0378">Hydrolase</keyword>
<dbReference type="PROSITE" id="PS50106">
    <property type="entry name" value="PDZ"/>
    <property type="match status" value="1"/>
</dbReference>
<evidence type="ECO:0000256" key="1">
    <source>
        <dbReference type="ARBA" id="ARBA00022670"/>
    </source>
</evidence>
<name>A0A937XJ43_UNCW3</name>